<organism evidence="5 6">
    <name type="scientific">Ancylomarina subtilis</name>
    <dbReference type="NCBI Taxonomy" id="1639035"/>
    <lineage>
        <taxon>Bacteria</taxon>
        <taxon>Pseudomonadati</taxon>
        <taxon>Bacteroidota</taxon>
        <taxon>Bacteroidia</taxon>
        <taxon>Marinilabiliales</taxon>
        <taxon>Marinifilaceae</taxon>
        <taxon>Ancylomarina</taxon>
    </lineage>
</organism>
<keyword evidence="1" id="KW-0547">Nucleotide-binding</keyword>
<dbReference type="InterPro" id="IPR045851">
    <property type="entry name" value="AMP-bd_C_sf"/>
</dbReference>
<dbReference type="EMBL" id="SHKN01000001">
    <property type="protein sequence ID" value="RZT95418.1"/>
    <property type="molecule type" value="Genomic_DNA"/>
</dbReference>
<dbReference type="InterPro" id="IPR020845">
    <property type="entry name" value="AMP-binding_CS"/>
</dbReference>
<dbReference type="PANTHER" id="PTHR43272">
    <property type="entry name" value="LONG-CHAIN-FATTY-ACID--COA LIGASE"/>
    <property type="match status" value="1"/>
</dbReference>
<evidence type="ECO:0000313" key="5">
    <source>
        <dbReference type="EMBL" id="RZT95418.1"/>
    </source>
</evidence>
<dbReference type="Gene3D" id="3.30.300.30">
    <property type="match status" value="1"/>
</dbReference>
<evidence type="ECO:0000259" key="4">
    <source>
        <dbReference type="Pfam" id="PF00501"/>
    </source>
</evidence>
<dbReference type="PANTHER" id="PTHR43272:SF33">
    <property type="entry name" value="AMP-BINDING DOMAIN-CONTAINING PROTEIN-RELATED"/>
    <property type="match status" value="1"/>
</dbReference>
<dbReference type="RefSeq" id="WP_207224354.1">
    <property type="nucleotide sequence ID" value="NZ_SHKN01000001.1"/>
</dbReference>
<keyword evidence="6" id="KW-1185">Reference proteome</keyword>
<gene>
    <name evidence="5" type="ORF">EV201_0037</name>
</gene>
<comment type="catalytic activity">
    <reaction evidence="3">
        <text>a long-chain fatty acid + ATP + CoA = a long-chain fatty acyl-CoA + AMP + diphosphate</text>
        <dbReference type="Rhea" id="RHEA:15421"/>
        <dbReference type="ChEBI" id="CHEBI:30616"/>
        <dbReference type="ChEBI" id="CHEBI:33019"/>
        <dbReference type="ChEBI" id="CHEBI:57287"/>
        <dbReference type="ChEBI" id="CHEBI:57560"/>
        <dbReference type="ChEBI" id="CHEBI:83139"/>
        <dbReference type="ChEBI" id="CHEBI:456215"/>
        <dbReference type="EC" id="6.2.1.3"/>
    </reaction>
    <physiologicalReaction direction="left-to-right" evidence="3">
        <dbReference type="Rhea" id="RHEA:15422"/>
    </physiologicalReaction>
</comment>
<name>A0A4Q7VHM6_9BACT</name>
<dbReference type="Gene3D" id="3.40.50.12780">
    <property type="entry name" value="N-terminal domain of ligase-like"/>
    <property type="match status" value="1"/>
</dbReference>
<dbReference type="GO" id="GO:0004467">
    <property type="term" value="F:long-chain fatty acid-CoA ligase activity"/>
    <property type="evidence" value="ECO:0007669"/>
    <property type="project" value="UniProtKB-EC"/>
</dbReference>
<accession>A0A4Q7VHM6</accession>
<proteinExistence type="predicted"/>
<dbReference type="SUPFAM" id="SSF56801">
    <property type="entry name" value="Acetyl-CoA synthetase-like"/>
    <property type="match status" value="1"/>
</dbReference>
<sequence length="547" mass="61254">MKPYNNLTFPSLFSETVAKFGSSNAMALVGQSPITYKEVNSKIQTLIAFYEKLGIKPGDKVAILSSNMPNWGITYYATTFMGAVVVPILPDFSVMEIENILKHSESKAIVVSKALFAKIKDLNIDTLDYTIAVENFELINANNNTAQYDASATPDKTYQVAEDDMAAIIYTSGTTGSSKGVMLSHKNICSNATSARQLHPIDETDRFLSILPLSHTYENTLGFIIPMLAGSCIYYLGKAPVPSLLISALKEVKPTIMFSVPLIIEKIYKGKILPTINGKAITRNLYKIPFFRKRLNAIAGKKLMETFGGELTFFGIGGAKLGDKIEQFLREAKFPYAIGYGLTETSPLLAGIGVAHTQYRSTGPALAGIELKIHNPDPHTQIGEVWAKGDNVMLGYFKDPEKTKEVMTEDGWFRTGDLARMDQNNYLYIESRLKNMIVGASGENIYPEEIESVINNFKHVVESVVIEKKGKLVAMVHFNYEELEQQYKTLKKDVENYVDQQIDELMKELHEYVNARVNKFSQVQMVIAQTHPFQKTATHKIKRFLYY</sequence>
<dbReference type="InterPro" id="IPR000873">
    <property type="entry name" value="AMP-dep_synth/lig_dom"/>
</dbReference>
<reference evidence="5 6" key="1">
    <citation type="submission" date="2019-02" db="EMBL/GenBank/DDBJ databases">
        <title>Genomic Encyclopedia of Type Strains, Phase IV (KMG-IV): sequencing the most valuable type-strain genomes for metagenomic binning, comparative biology and taxonomic classification.</title>
        <authorList>
            <person name="Goeker M."/>
        </authorList>
    </citation>
    <scope>NUCLEOTIDE SEQUENCE [LARGE SCALE GENOMIC DNA]</scope>
    <source>
        <strain evidence="5 6">DSM 28825</strain>
    </source>
</reference>
<dbReference type="InterPro" id="IPR042099">
    <property type="entry name" value="ANL_N_sf"/>
</dbReference>
<evidence type="ECO:0000256" key="3">
    <source>
        <dbReference type="ARBA" id="ARBA00024484"/>
    </source>
</evidence>
<evidence type="ECO:0000256" key="2">
    <source>
        <dbReference type="ARBA" id="ARBA00022840"/>
    </source>
</evidence>
<dbReference type="PROSITE" id="PS00455">
    <property type="entry name" value="AMP_BINDING"/>
    <property type="match status" value="1"/>
</dbReference>
<evidence type="ECO:0000313" key="6">
    <source>
        <dbReference type="Proteomes" id="UP000293562"/>
    </source>
</evidence>
<dbReference type="Pfam" id="PF00501">
    <property type="entry name" value="AMP-binding"/>
    <property type="match status" value="1"/>
</dbReference>
<comment type="caution">
    <text evidence="5">The sequence shown here is derived from an EMBL/GenBank/DDBJ whole genome shotgun (WGS) entry which is preliminary data.</text>
</comment>
<dbReference type="AlphaFoldDB" id="A0A4Q7VHM6"/>
<dbReference type="GO" id="GO:0005524">
    <property type="term" value="F:ATP binding"/>
    <property type="evidence" value="ECO:0007669"/>
    <property type="project" value="UniProtKB-KW"/>
</dbReference>
<evidence type="ECO:0000256" key="1">
    <source>
        <dbReference type="ARBA" id="ARBA00022741"/>
    </source>
</evidence>
<dbReference type="Proteomes" id="UP000293562">
    <property type="component" value="Unassembled WGS sequence"/>
</dbReference>
<feature type="domain" description="AMP-dependent synthetase/ligase" evidence="4">
    <location>
        <begin position="17"/>
        <end position="397"/>
    </location>
</feature>
<protein>
    <submittedName>
        <fullName evidence="5">Long-chain acyl-CoA synthetase</fullName>
    </submittedName>
</protein>
<keyword evidence="2" id="KW-0067">ATP-binding</keyword>
<dbReference type="GO" id="GO:0016020">
    <property type="term" value="C:membrane"/>
    <property type="evidence" value="ECO:0007669"/>
    <property type="project" value="TreeGrafter"/>
</dbReference>